<proteinExistence type="predicted"/>
<protein>
    <submittedName>
        <fullName evidence="2">Uncharacterized protein</fullName>
    </submittedName>
</protein>
<evidence type="ECO:0000313" key="3">
    <source>
        <dbReference type="Proteomes" id="UP000186917"/>
    </source>
</evidence>
<accession>A0A173MJT2</accession>
<keyword evidence="3" id="KW-1185">Reference proteome</keyword>
<gene>
    <name evidence="2" type="ORF">SAMN05421788_10321</name>
</gene>
<dbReference type="KEGG" id="fln:FLA_3702"/>
<sequence>MQWEKREQTIYNTGATIQKKIPKNRDLQNHTLTGKNG</sequence>
<feature type="region of interest" description="Disordered" evidence="1">
    <location>
        <begin position="14"/>
        <end position="37"/>
    </location>
</feature>
<dbReference type="EMBL" id="FTOR01000003">
    <property type="protein sequence ID" value="SIT03316.1"/>
    <property type="molecule type" value="Genomic_DNA"/>
</dbReference>
<dbReference type="AlphaFoldDB" id="A0A173MJT2"/>
<evidence type="ECO:0000256" key="1">
    <source>
        <dbReference type="SAM" id="MobiDB-lite"/>
    </source>
</evidence>
<evidence type="ECO:0000313" key="2">
    <source>
        <dbReference type="EMBL" id="SIT03316.1"/>
    </source>
</evidence>
<reference evidence="3" key="1">
    <citation type="submission" date="2017-01" db="EMBL/GenBank/DDBJ databases">
        <authorList>
            <person name="Varghese N."/>
            <person name="Submissions S."/>
        </authorList>
    </citation>
    <scope>NUCLEOTIDE SEQUENCE [LARGE SCALE GENOMIC DNA]</scope>
    <source>
        <strain evidence="3">DSM 21054</strain>
    </source>
</reference>
<organism evidence="2 3">
    <name type="scientific">Filimonas lacunae</name>
    <dbReference type="NCBI Taxonomy" id="477680"/>
    <lineage>
        <taxon>Bacteria</taxon>
        <taxon>Pseudomonadati</taxon>
        <taxon>Bacteroidota</taxon>
        <taxon>Chitinophagia</taxon>
        <taxon>Chitinophagales</taxon>
        <taxon>Chitinophagaceae</taxon>
        <taxon>Filimonas</taxon>
    </lineage>
</organism>
<name>A0A173MJT2_9BACT</name>
<dbReference type="Proteomes" id="UP000186917">
    <property type="component" value="Unassembled WGS sequence"/>
</dbReference>